<dbReference type="SUPFAM" id="SSF82199">
    <property type="entry name" value="SET domain"/>
    <property type="match status" value="1"/>
</dbReference>
<evidence type="ECO:0000256" key="13">
    <source>
        <dbReference type="ARBA" id="ARBA00023125"/>
    </source>
</evidence>
<dbReference type="Gene3D" id="1.20.920.10">
    <property type="entry name" value="Bromodomain-like"/>
    <property type="match status" value="1"/>
</dbReference>
<dbReference type="InterPro" id="IPR011011">
    <property type="entry name" value="Znf_FYVE_PHD"/>
</dbReference>
<keyword evidence="11" id="KW-0805">Transcription regulation</keyword>
<feature type="region of interest" description="Disordered" evidence="18">
    <location>
        <begin position="1704"/>
        <end position="1726"/>
    </location>
</feature>
<dbReference type="InterPro" id="IPR001965">
    <property type="entry name" value="Znf_PHD"/>
</dbReference>
<dbReference type="GO" id="GO:0042800">
    <property type="term" value="F:histone H3K4 methyltransferase activity"/>
    <property type="evidence" value="ECO:0007669"/>
    <property type="project" value="TreeGrafter"/>
</dbReference>
<evidence type="ECO:0000259" key="23">
    <source>
        <dbReference type="PROSITE" id="PS51805"/>
    </source>
</evidence>
<feature type="domain" description="PHD-type" evidence="23">
    <location>
        <begin position="1345"/>
        <end position="1453"/>
    </location>
</feature>
<evidence type="ECO:0000256" key="5">
    <source>
        <dbReference type="ARBA" id="ARBA00022691"/>
    </source>
</evidence>
<evidence type="ECO:0000256" key="14">
    <source>
        <dbReference type="ARBA" id="ARBA00023163"/>
    </source>
</evidence>
<dbReference type="CDD" id="cd15508">
    <property type="entry name" value="PHD3_KMT2A_like"/>
    <property type="match status" value="1"/>
</dbReference>
<dbReference type="GO" id="GO:0043565">
    <property type="term" value="F:sequence-specific DNA binding"/>
    <property type="evidence" value="ECO:0007669"/>
    <property type="project" value="InterPro"/>
</dbReference>
<dbReference type="PROSITE" id="PS51805">
    <property type="entry name" value="EPHD"/>
    <property type="match status" value="1"/>
</dbReference>
<feature type="compositionally biased region" description="Polar residues" evidence="18">
    <location>
        <begin position="493"/>
        <end position="531"/>
    </location>
</feature>
<dbReference type="EC" id="2.1.1.355" evidence="2"/>
<dbReference type="InterPro" id="IPR034732">
    <property type="entry name" value="EPHD"/>
</dbReference>
<keyword evidence="15" id="KW-0539">Nucleus</keyword>
<dbReference type="GO" id="GO:0035097">
    <property type="term" value="C:histone methyltransferase complex"/>
    <property type="evidence" value="ECO:0007669"/>
    <property type="project" value="TreeGrafter"/>
</dbReference>
<feature type="region of interest" description="Disordered" evidence="18">
    <location>
        <begin position="481"/>
        <end position="531"/>
    </location>
</feature>
<dbReference type="Pfam" id="PF00856">
    <property type="entry name" value="SET"/>
    <property type="match status" value="1"/>
</dbReference>
<dbReference type="PROSITE" id="PS50868">
    <property type="entry name" value="POST_SET"/>
    <property type="match status" value="1"/>
</dbReference>
<keyword evidence="14" id="KW-0804">Transcription</keyword>
<organism evidence="24 25">
    <name type="scientific">Megalurothrips usitatus</name>
    <name type="common">bean blossom thrips</name>
    <dbReference type="NCBI Taxonomy" id="439358"/>
    <lineage>
        <taxon>Eukaryota</taxon>
        <taxon>Metazoa</taxon>
        <taxon>Ecdysozoa</taxon>
        <taxon>Arthropoda</taxon>
        <taxon>Hexapoda</taxon>
        <taxon>Insecta</taxon>
        <taxon>Pterygota</taxon>
        <taxon>Neoptera</taxon>
        <taxon>Paraneoptera</taxon>
        <taxon>Thysanoptera</taxon>
        <taxon>Terebrantia</taxon>
        <taxon>Thripoidea</taxon>
        <taxon>Thripidae</taxon>
        <taxon>Megalurothrips</taxon>
    </lineage>
</organism>
<evidence type="ECO:0000256" key="2">
    <source>
        <dbReference type="ARBA" id="ARBA00012183"/>
    </source>
</evidence>
<dbReference type="Pfam" id="PF05965">
    <property type="entry name" value="FYRC"/>
    <property type="match status" value="1"/>
</dbReference>
<feature type="domain" description="SET" evidence="20">
    <location>
        <begin position="3080"/>
        <end position="3196"/>
    </location>
</feature>
<dbReference type="PROSITE" id="PS50016">
    <property type="entry name" value="ZF_PHD_2"/>
    <property type="match status" value="2"/>
</dbReference>
<dbReference type="PROSITE" id="PS50280">
    <property type="entry name" value="SET"/>
    <property type="match status" value="1"/>
</dbReference>
<keyword evidence="10" id="KW-0156">Chromatin regulator</keyword>
<dbReference type="FunFam" id="2.170.270.10:FF:000004">
    <property type="entry name" value="Histone-lysine N-methyltransferase"/>
    <property type="match status" value="1"/>
</dbReference>
<dbReference type="CDD" id="cd15506">
    <property type="entry name" value="PHD1_KMT2A_like"/>
    <property type="match status" value="1"/>
</dbReference>
<feature type="compositionally biased region" description="Acidic residues" evidence="18">
    <location>
        <begin position="1956"/>
        <end position="1965"/>
    </location>
</feature>
<dbReference type="PROSITE" id="PS51543">
    <property type="entry name" value="FYRC"/>
    <property type="match status" value="1"/>
</dbReference>
<dbReference type="PANTHER" id="PTHR45838:SF4">
    <property type="entry name" value="HISTONE-LYSINE N-METHYLTRANSFERASE TRITHORAX"/>
    <property type="match status" value="1"/>
</dbReference>
<feature type="region of interest" description="Disordered" evidence="18">
    <location>
        <begin position="270"/>
        <end position="313"/>
    </location>
</feature>
<sequence length="3218" mass="351383">MVRSKFPGKPSKIVNRRVVKANKYCVLQDTECSKAAENISYGLAVFNETFGDHEQVSTAFHGFSPHEVDEAREIALQQHGKVDLEYQNSGLNFLPEAALPVKIDLPSPQVLAYVEANLSVIGPVGWHTTRAQCQSLQSEERGFSISSPLKLYSPFQDTIKKHVANRLLQKAKKNNLEVSKFVLPCRSARSSRVIKPNKRFLDSEESDKDDTLPCNSSGRSLPARVIELKKPRLIFDGKDASPCASSNGPCSLGSTALSVDHNREQMKLTDLNVFGAPTTRPKRNASQSCADGSPQKNGSLSSQASIQGPGVVSPSRSKLILRESKLNVCSSTEQLKEGLFSTKPKKGLGVKVVKSPGTSVECGVCGAIRFHRLTKQALKFGSTCCDPCHKFVAKMMVRARSSENSVPCENGQGNCAVSSPLKGETFATKVNRCGACWLLLCVQRLPKIPEKIRDDLIRMLPANMQGMTVVLPPVTIVSHVAGNKNKRRREPTPGSQDVVQKFSPKSSNGVSPSNKRKLSTSSASKRLNQTPVARIKRKAALVSLANNLRRARDKAYSAALTPTPSKKCPSTRDTLEKPHQIKKCSPSKTSELHSKTDDKGVRMGALKNTGKSKDGQVRQKLSLKGPRVKHVCRSASIVLGQPLALFPAKSPVSAGDCDISSNIKDESSVLLSASAAASDVVVPSSKDKCNLLEMAHNAGRKTVVSFDVTEKETLTAKSSLTSCLSAEPNIKLIPKTAPESRVSHVSAGRKVTKHPHTTIQSKALKKGYRRTLQDLGVYNQTDTLPELISLDFWESYDPDEVCNSGFGLIGFDPFLTKPICFLCGSAGKQKLIHCASCCEPYHKFCVEMGILGGPAPLQQSIKDIDGWRVDWVCPRCTVCHGCGHNTGHQLTVCQRCHHSYHLECLGTSTLRKSAGERLWVCSACLRCKSCNSADVSKFVGNLPFCKVCFKLRQKGNFCPLCQGCYTDDDYQSKMMECAECKSWVHAKCEGLSDEKYQVLSYLPESVEFICRLCCTCPPAPWWLAVEAELQAGYINIIKAITKNRKAYAMLKWSPQKACDCQHKPVAPALRIFSPGIAHGKRKLSFNIKSQEQECGSRAALGLYQGLEVNPSCKEDQMSSVFEFDDNIDAGENEPITRYIHAKGKIKTDTMPGKSGLLLDCEGDITEKSDKCAQFSPNADSGVGSTDDELKSCIEEEYKQESQGITGGSQECMCTSQNSKHPFSTLLNIKRKVQSSKYLSIIQFHQDMDQLISEADSHEVKELYHQTLQDVFPWFDPKYDKISRNSFPLSPCKPHHGSLLQYQPQDTSPEKPNANLTSYVLEKLLPKDMKELHPDYFYYGTNFSDIRVCSFCKLIGDGDATAEGRLLYCGQNEWVHVNCALWSAEVFEEIDGALQNVSNALSRGRMIRCSQCGKKGASVGCCAKKCEETLHFPCARMAGFVFMEDKNAFCSMHARDAPGKPLTEPSDFDVARPVFVEFDRRKKKSVEGKHVRLMIGSLFVQSLGNIVPEMSDQELLLVPTEFCCTRLFWSSKEPWRIVQYTINTSIQFPTPEPVTDLGYHVTVDHSKESSGGVTKLNLDCSLQVPSFKETTCEGGESDKDNKVSKLTCDSAKVVGAVMSHIMDTVCSKETDDEGTDVPNSADLLPPELKDAIFDELPHDLLAGISMQDIFQDRFLSYEELSKDEPEDPKIDSVQCKKLKNLKSSREIKRSKSDVLPGNSSHTDGQSHQRSCSLAWKLSATEVVMERTKLIQELRLSVKPASSVDLRYCITGPGDKGKENQSVSWPRIMQVDGVADDVLSCSDEGSDVEILDTIPKSEQKSNPEAFVDMNFFRESELLCNRIECLKTVTSAALSQTSVLGNGSCTVNQVLRKCKRRRLGKKVSTSDLMKELLIPQVDGTNDVSSDSDHEEACGSIFQEQCDDKPVRCNRCGCTYRTEESYTRHLPSCSGDFSLTTSESEAEISEEENGSTSKSVSAPSPDSAISVSSGCLLTAPPVSPSALPLVLTPTPLAPKSQSLVSASQREEQATTVITNNSINVVSIQKDHNAVKNTAVATVSKAQKTSASKSKTTKTASHQQTLKLTVKGNKTALQHQQLYQHNSQRQISQHAIQHALSTSVAQQPQMITMLDYQQSQQSAPTVLVQSVPSQALVPAYLEAFQQNTGQNLQYLTTVDSSGGFGKTQYYAAVPSPLLPGAFQLQTIADGQLCIEPSPVGIPALSGIQLAPTQLAPAPIAQTQPQVLGTLLQNPLSCGVMAASEPIYETIQMFPDQSGGVLLASQPMLTCMETVVSNTFMSMSSSQFVSSSVPGMLQGSSTYSTTTTQVFQASKVDPPVMDVPTQYVVVNAHPSLTEATVGKLGVMSISQPRMQEQAPLQSQAQIQMSSINLPVSVSVSAPVLRSLPPVATTSIAPIMKMQPQRTYSKPSKVPKDCFVRKPVQPLTCSAVKETLKVLTSQSQSKGAKETSFCAASNVGTSCVKINVPGQLPEKTVALKCDVGNSTPSAVQVPSHLITTSTAPAQSITLPDPVQLNPSTNGPKIVSDSVPAAKCPPVTFSYRTHAIEKSKPKKNPTLVDSTGPSKSNVDVEIKPLSVFTEKHDATCLKTPHIAGQLVSSLSGSGSVAARQAASKTSCLPTSNSLTSDLTQSGEKLSQKQIVGTEISSCRSPSRATVSDSKSLSTVAIAPVSCSLSSVQCVAPPPSPPLTCQRMVLGSSTVASPQSQVGKNVSLSLTTASLTNSLTNTTANPTAFTNSAVPVATAKLQSSNVSELKPLKEINQPSFYSDLKSGPTKVQEKVPATVPSTILKSASQNVDVPKKNDVFRSQGDIPIVLSSNDNSSSSLKLLFQKQAHNGCYTVSSSPGKKDSEVMAVKLADISILTNGMRDRKVGKEESENVEPMERGSMKNQLNPSAPKIIYEIHCQDGFSYTSSSLSDAWQKVFGAVQEARANHKMPPLIHNPFNSIESSHNVMGLGNNSVKYLLEQLPGVGDCRKYRPIYHKSRLPGPGYQNKREDLDLLKESRSGCARTEPYLSAKKYDMFSWLDSRHRRPPKLLDNNDIDALTGGRRTASTSLPMAMRYRHLRETSKTSVGVFRSDIHGRGLFCLRDIEAGEMVIEYAGEVIRNTLTDNREKYYQSKGIGCYMFKVDDNFTVDATVKGNAARFINHSCEPNCYSRVVDILGKKHIIIFAFRRIPQGEELTYDYKFPIEDEKIHCHCLARRCRKYLN</sequence>
<feature type="region of interest" description="Disordered" evidence="18">
    <location>
        <begin position="2881"/>
        <end position="2901"/>
    </location>
</feature>
<evidence type="ECO:0000256" key="9">
    <source>
        <dbReference type="ARBA" id="ARBA00022833"/>
    </source>
</evidence>
<dbReference type="InterPro" id="IPR047219">
    <property type="entry name" value="KMT2A_2B_SET"/>
</dbReference>
<dbReference type="GO" id="GO:0045893">
    <property type="term" value="P:positive regulation of DNA-templated transcription"/>
    <property type="evidence" value="ECO:0007669"/>
    <property type="project" value="TreeGrafter"/>
</dbReference>
<evidence type="ECO:0000313" key="24">
    <source>
        <dbReference type="EMBL" id="KAJ1531578.1"/>
    </source>
</evidence>
<gene>
    <name evidence="24" type="ORF">ONE63_000250</name>
</gene>
<keyword evidence="6" id="KW-0479">Metal-binding</keyword>
<evidence type="ECO:0000259" key="20">
    <source>
        <dbReference type="PROSITE" id="PS50280"/>
    </source>
</evidence>
<evidence type="ECO:0000256" key="18">
    <source>
        <dbReference type="SAM" id="MobiDB-lite"/>
    </source>
</evidence>
<proteinExistence type="predicted"/>
<protein>
    <recommendedName>
        <fullName evidence="16">Histone-lysine N-methyltransferase trithorax</fullName>
        <ecNumber evidence="2">2.1.1.355</ecNumber>
    </recommendedName>
</protein>
<evidence type="ECO:0000256" key="6">
    <source>
        <dbReference type="ARBA" id="ARBA00022723"/>
    </source>
</evidence>
<dbReference type="Gene3D" id="3.30.160.360">
    <property type="match status" value="2"/>
</dbReference>
<dbReference type="InterPro" id="IPR001628">
    <property type="entry name" value="Znf_hrmn_rcpt"/>
</dbReference>
<keyword evidence="7" id="KW-0677">Repeat</keyword>
<comment type="subcellular location">
    <subcellularLocation>
        <location evidence="1">Nucleus</location>
    </subcellularLocation>
</comment>
<name>A0AAV7Y2S5_9NEOP</name>
<dbReference type="SMART" id="SM00542">
    <property type="entry name" value="FYRC"/>
    <property type="match status" value="1"/>
</dbReference>
<keyword evidence="13" id="KW-0238">DNA-binding</keyword>
<comment type="caution">
    <text evidence="24">The sequence shown here is derived from an EMBL/GenBank/DDBJ whole genome shotgun (WGS) entry which is preliminary data.</text>
</comment>
<dbReference type="InterPro" id="IPR013083">
    <property type="entry name" value="Znf_RING/FYVE/PHD"/>
</dbReference>
<reference evidence="24" key="1">
    <citation type="submission" date="2022-12" db="EMBL/GenBank/DDBJ databases">
        <title>Chromosome-level genome assembly of the bean flower thrips Megalurothrips usitatus.</title>
        <authorList>
            <person name="Ma L."/>
            <person name="Liu Q."/>
            <person name="Li H."/>
            <person name="Cai W."/>
        </authorList>
    </citation>
    <scope>NUCLEOTIDE SEQUENCE</scope>
    <source>
        <strain evidence="24">Cailab_2022a</strain>
    </source>
</reference>
<dbReference type="GO" id="GO:0003700">
    <property type="term" value="F:DNA-binding transcription factor activity"/>
    <property type="evidence" value="ECO:0007669"/>
    <property type="project" value="InterPro"/>
</dbReference>
<keyword evidence="8 17" id="KW-0863">Zinc-finger</keyword>
<dbReference type="Gene3D" id="3.30.40.10">
    <property type="entry name" value="Zinc/RING finger domain, C3HC4 (zinc finger)"/>
    <property type="match status" value="3"/>
</dbReference>
<dbReference type="InterPro" id="IPR003616">
    <property type="entry name" value="Post-SET_dom"/>
</dbReference>
<dbReference type="PANTHER" id="PTHR45838">
    <property type="entry name" value="HISTONE-LYSINE-N-METHYLTRANSFERASE 2 KMT2 FAMILY MEMBER"/>
    <property type="match status" value="1"/>
</dbReference>
<feature type="region of interest" description="Disordered" evidence="18">
    <location>
        <begin position="555"/>
        <end position="598"/>
    </location>
</feature>
<feature type="compositionally biased region" description="Basic and acidic residues" evidence="18">
    <location>
        <begin position="2881"/>
        <end position="2896"/>
    </location>
</feature>
<evidence type="ECO:0000256" key="16">
    <source>
        <dbReference type="ARBA" id="ARBA00071661"/>
    </source>
</evidence>
<accession>A0AAV7Y2S5</accession>
<keyword evidence="25" id="KW-1185">Reference proteome</keyword>
<feature type="domain" description="Post-SET" evidence="21">
    <location>
        <begin position="3202"/>
        <end position="3218"/>
    </location>
</feature>
<dbReference type="Pfam" id="PF13771">
    <property type="entry name" value="zf-HC5HC2H"/>
    <property type="match status" value="1"/>
</dbReference>
<dbReference type="InterPro" id="IPR019787">
    <property type="entry name" value="Znf_PHD-finger"/>
</dbReference>
<feature type="domain" description="Nuclear receptor" evidence="22">
    <location>
        <begin position="359"/>
        <end position="454"/>
    </location>
</feature>
<dbReference type="InterPro" id="IPR046341">
    <property type="entry name" value="SET_dom_sf"/>
</dbReference>
<keyword evidence="5" id="KW-0949">S-adenosyl-L-methionine</keyword>
<feature type="domain" description="PHD-type" evidence="19">
    <location>
        <begin position="873"/>
        <end position="927"/>
    </location>
</feature>
<dbReference type="SMART" id="SM00541">
    <property type="entry name" value="FYRN"/>
    <property type="match status" value="1"/>
</dbReference>
<evidence type="ECO:0000256" key="7">
    <source>
        <dbReference type="ARBA" id="ARBA00022737"/>
    </source>
</evidence>
<evidence type="ECO:0000256" key="11">
    <source>
        <dbReference type="ARBA" id="ARBA00023015"/>
    </source>
</evidence>
<evidence type="ECO:0000256" key="3">
    <source>
        <dbReference type="ARBA" id="ARBA00022603"/>
    </source>
</evidence>
<evidence type="ECO:0000313" key="25">
    <source>
        <dbReference type="Proteomes" id="UP001075354"/>
    </source>
</evidence>
<evidence type="ECO:0000256" key="4">
    <source>
        <dbReference type="ARBA" id="ARBA00022679"/>
    </source>
</evidence>
<dbReference type="InterPro" id="IPR036427">
    <property type="entry name" value="Bromodomain-like_sf"/>
</dbReference>
<dbReference type="GO" id="GO:0140949">
    <property type="term" value="F:histone H3K9 trimethyltransferase activity"/>
    <property type="evidence" value="ECO:0007669"/>
    <property type="project" value="UniProtKB-EC"/>
</dbReference>
<dbReference type="InterPro" id="IPR003888">
    <property type="entry name" value="FYrich_N"/>
</dbReference>
<evidence type="ECO:0000256" key="17">
    <source>
        <dbReference type="PROSITE-ProRule" id="PRU00146"/>
    </source>
</evidence>
<dbReference type="Pfam" id="PF00628">
    <property type="entry name" value="PHD"/>
    <property type="match status" value="1"/>
</dbReference>
<dbReference type="GO" id="GO:0005700">
    <property type="term" value="C:polytene chromosome"/>
    <property type="evidence" value="ECO:0007669"/>
    <property type="project" value="UniProtKB-ARBA"/>
</dbReference>
<evidence type="ECO:0000256" key="10">
    <source>
        <dbReference type="ARBA" id="ARBA00022853"/>
    </source>
</evidence>
<dbReference type="InterPro" id="IPR003889">
    <property type="entry name" value="FYrich_C"/>
</dbReference>
<evidence type="ECO:0000259" key="21">
    <source>
        <dbReference type="PROSITE" id="PS50868"/>
    </source>
</evidence>
<evidence type="ECO:0000259" key="22">
    <source>
        <dbReference type="PROSITE" id="PS51030"/>
    </source>
</evidence>
<dbReference type="PROSITE" id="PS51030">
    <property type="entry name" value="NUCLEAR_REC_DBD_2"/>
    <property type="match status" value="1"/>
</dbReference>
<dbReference type="SUPFAM" id="SSF57903">
    <property type="entry name" value="FYVE/PHD zinc finger"/>
    <property type="match status" value="2"/>
</dbReference>
<feature type="compositionally biased region" description="Polar residues" evidence="18">
    <location>
        <begin position="284"/>
        <end position="306"/>
    </location>
</feature>
<evidence type="ECO:0000259" key="19">
    <source>
        <dbReference type="PROSITE" id="PS50016"/>
    </source>
</evidence>
<dbReference type="GO" id="GO:0098687">
    <property type="term" value="C:chromosomal region"/>
    <property type="evidence" value="ECO:0007669"/>
    <property type="project" value="UniProtKB-ARBA"/>
</dbReference>
<dbReference type="SMART" id="SM00249">
    <property type="entry name" value="PHD"/>
    <property type="match status" value="4"/>
</dbReference>
<keyword evidence="4" id="KW-0808">Transferase</keyword>
<dbReference type="GO" id="GO:0008270">
    <property type="term" value="F:zinc ion binding"/>
    <property type="evidence" value="ECO:0007669"/>
    <property type="project" value="UniProtKB-KW"/>
</dbReference>
<keyword evidence="12" id="KW-0103">Bromodomain</keyword>
<dbReference type="Pfam" id="PF05964">
    <property type="entry name" value="FYRN"/>
    <property type="match status" value="1"/>
</dbReference>
<dbReference type="EMBL" id="JAPTSV010000001">
    <property type="protein sequence ID" value="KAJ1531578.1"/>
    <property type="molecule type" value="Genomic_DNA"/>
</dbReference>
<dbReference type="InterPro" id="IPR001214">
    <property type="entry name" value="SET_dom"/>
</dbReference>
<keyword evidence="9" id="KW-0862">Zinc</keyword>
<feature type="region of interest" description="Disordered" evidence="18">
    <location>
        <begin position="1953"/>
        <end position="1977"/>
    </location>
</feature>
<keyword evidence="3" id="KW-0489">Methyltransferase</keyword>
<feature type="region of interest" description="Disordered" evidence="18">
    <location>
        <begin position="2055"/>
        <end position="2074"/>
    </location>
</feature>
<feature type="compositionally biased region" description="Polar residues" evidence="18">
    <location>
        <begin position="1716"/>
        <end position="1726"/>
    </location>
</feature>
<dbReference type="GO" id="GO:0032259">
    <property type="term" value="P:methylation"/>
    <property type="evidence" value="ECO:0007669"/>
    <property type="project" value="UniProtKB-KW"/>
</dbReference>
<dbReference type="FunFam" id="3.30.40.10:FF:000002">
    <property type="entry name" value="Histone-lysine N-methyltransferase"/>
    <property type="match status" value="1"/>
</dbReference>
<evidence type="ECO:0000256" key="12">
    <source>
        <dbReference type="ARBA" id="ARBA00023117"/>
    </source>
</evidence>
<evidence type="ECO:0000256" key="8">
    <source>
        <dbReference type="ARBA" id="ARBA00022771"/>
    </source>
</evidence>
<dbReference type="Proteomes" id="UP001075354">
    <property type="component" value="Chromosome 1"/>
</dbReference>
<dbReference type="CDD" id="cd19170">
    <property type="entry name" value="SET_KMT2A_2B"/>
    <property type="match status" value="1"/>
</dbReference>
<feature type="domain" description="PHD-type" evidence="19">
    <location>
        <begin position="955"/>
        <end position="1016"/>
    </location>
</feature>
<dbReference type="Gene3D" id="2.170.270.10">
    <property type="entry name" value="SET domain"/>
    <property type="match status" value="1"/>
</dbReference>
<dbReference type="SMART" id="SM00317">
    <property type="entry name" value="SET"/>
    <property type="match status" value="1"/>
</dbReference>
<evidence type="ECO:0000256" key="15">
    <source>
        <dbReference type="ARBA" id="ARBA00023242"/>
    </source>
</evidence>
<dbReference type="PROSITE" id="PS51542">
    <property type="entry name" value="FYRN"/>
    <property type="match status" value="1"/>
</dbReference>
<evidence type="ECO:0000256" key="1">
    <source>
        <dbReference type="ARBA" id="ARBA00004123"/>
    </source>
</evidence>